<gene>
    <name evidence="1" type="ORF">METZ01_LOCUS10083</name>
</gene>
<accession>A0A381NSD5</accession>
<reference evidence="1" key="1">
    <citation type="submission" date="2018-05" db="EMBL/GenBank/DDBJ databases">
        <authorList>
            <person name="Lanie J.A."/>
            <person name="Ng W.-L."/>
            <person name="Kazmierczak K.M."/>
            <person name="Andrzejewski T.M."/>
            <person name="Davidsen T.M."/>
            <person name="Wayne K.J."/>
            <person name="Tettelin H."/>
            <person name="Glass J.I."/>
            <person name="Rusch D."/>
            <person name="Podicherti R."/>
            <person name="Tsui H.-C.T."/>
            <person name="Winkler M.E."/>
        </authorList>
    </citation>
    <scope>NUCLEOTIDE SEQUENCE</scope>
</reference>
<protein>
    <submittedName>
        <fullName evidence="1">Uncharacterized protein</fullName>
    </submittedName>
</protein>
<dbReference type="AlphaFoldDB" id="A0A381NSD5"/>
<proteinExistence type="predicted"/>
<sequence>MIVFGVDQSLLQQNTIMKKYLILLVLSLTFLPGCESSAPSRFIYPSEKAMEVRYLCRLPYLDAKAPHQSWSKSTPAWLIINESKVIIFFENDRTFVLSRTPENTLPPGRYRCNL</sequence>
<dbReference type="EMBL" id="UINC01000550">
    <property type="protein sequence ID" value="SUZ57229.1"/>
    <property type="molecule type" value="Genomic_DNA"/>
</dbReference>
<evidence type="ECO:0000313" key="1">
    <source>
        <dbReference type="EMBL" id="SUZ57229.1"/>
    </source>
</evidence>
<name>A0A381NSD5_9ZZZZ</name>
<organism evidence="1">
    <name type="scientific">marine metagenome</name>
    <dbReference type="NCBI Taxonomy" id="408172"/>
    <lineage>
        <taxon>unclassified sequences</taxon>
        <taxon>metagenomes</taxon>
        <taxon>ecological metagenomes</taxon>
    </lineage>
</organism>